<sequence>MAQPKIHLILDKNLLISLWFQFDEMGVFHSLPDPLRNRKKCFFLFKDPPETHLSPFVHPGAQVPEVLSPVQVLGSWHPYLHFLLKQEILYHKWLSSLFSKSSSGGAATTSGGKRFHLLIVLTLWKFSSKVASLLGYSSPIVLPAALAFAGSKWKRGQMASLGF</sequence>
<dbReference type="AlphaFoldDB" id="A0A2D4PUG0"/>
<protein>
    <submittedName>
        <fullName evidence="1">Uncharacterized protein</fullName>
    </submittedName>
</protein>
<name>A0A2D4PUG0_MICSU</name>
<evidence type="ECO:0000313" key="1">
    <source>
        <dbReference type="EMBL" id="LAB60923.1"/>
    </source>
</evidence>
<organism evidence="1">
    <name type="scientific">Micrurus surinamensis</name>
    <name type="common">Surinam coral snake</name>
    <dbReference type="NCBI Taxonomy" id="129470"/>
    <lineage>
        <taxon>Eukaryota</taxon>
        <taxon>Metazoa</taxon>
        <taxon>Chordata</taxon>
        <taxon>Craniata</taxon>
        <taxon>Vertebrata</taxon>
        <taxon>Euteleostomi</taxon>
        <taxon>Lepidosauria</taxon>
        <taxon>Squamata</taxon>
        <taxon>Bifurcata</taxon>
        <taxon>Unidentata</taxon>
        <taxon>Episquamata</taxon>
        <taxon>Toxicofera</taxon>
        <taxon>Serpentes</taxon>
        <taxon>Colubroidea</taxon>
        <taxon>Elapidae</taxon>
        <taxon>Elapinae</taxon>
        <taxon>Micrurus</taxon>
    </lineage>
</organism>
<accession>A0A2D4PUG0</accession>
<proteinExistence type="predicted"/>
<reference evidence="1" key="2">
    <citation type="submission" date="2017-11" db="EMBL/GenBank/DDBJ databases">
        <title>Coralsnake Venomics: Analyses of Venom Gland Transcriptomes and Proteomes of Six Brazilian Taxa.</title>
        <authorList>
            <person name="Aird S.D."/>
            <person name="Jorge da Silva N."/>
            <person name="Qiu L."/>
            <person name="Villar-Briones A."/>
            <person name="Aparecida-Saddi V."/>
            <person name="Campos-Telles M.P."/>
            <person name="Grau M."/>
            <person name="Mikheyev A.S."/>
        </authorList>
    </citation>
    <scope>NUCLEOTIDE SEQUENCE</scope>
    <source>
        <tissue evidence="1">Venom_gland</tissue>
    </source>
</reference>
<reference evidence="1" key="1">
    <citation type="submission" date="2017-07" db="EMBL/GenBank/DDBJ databases">
        <authorList>
            <person name="Mikheyev A."/>
            <person name="Grau M."/>
        </authorList>
    </citation>
    <scope>NUCLEOTIDE SEQUENCE</scope>
    <source>
        <tissue evidence="1">Venom_gland</tissue>
    </source>
</reference>
<dbReference type="EMBL" id="IACN01088761">
    <property type="protein sequence ID" value="LAB60923.1"/>
    <property type="molecule type" value="Transcribed_RNA"/>
</dbReference>